<sequence>MGPDTRLNNLHGAYHSLNNDVLSALRVMVGDPPRLNTVRDWPLALASTAELNHWQDVFPPGKYRLLQNFLSEMVTALDLACHKSMDPPDAVPLVVTYWTAGATAGGEILL</sequence>
<dbReference type="Proteomes" id="UP001218188">
    <property type="component" value="Unassembled WGS sequence"/>
</dbReference>
<accession>A0AAD6WRJ0</accession>
<proteinExistence type="predicted"/>
<evidence type="ECO:0000313" key="2">
    <source>
        <dbReference type="Proteomes" id="UP001218188"/>
    </source>
</evidence>
<reference evidence="1" key="1">
    <citation type="submission" date="2023-03" db="EMBL/GenBank/DDBJ databases">
        <title>Massive genome expansion in bonnet fungi (Mycena s.s.) driven by repeated elements and novel gene families across ecological guilds.</title>
        <authorList>
            <consortium name="Lawrence Berkeley National Laboratory"/>
            <person name="Harder C.B."/>
            <person name="Miyauchi S."/>
            <person name="Viragh M."/>
            <person name="Kuo A."/>
            <person name="Thoen E."/>
            <person name="Andreopoulos B."/>
            <person name="Lu D."/>
            <person name="Skrede I."/>
            <person name="Drula E."/>
            <person name="Henrissat B."/>
            <person name="Morin E."/>
            <person name="Kohler A."/>
            <person name="Barry K."/>
            <person name="LaButti K."/>
            <person name="Morin E."/>
            <person name="Salamov A."/>
            <person name="Lipzen A."/>
            <person name="Mereny Z."/>
            <person name="Hegedus B."/>
            <person name="Baldrian P."/>
            <person name="Stursova M."/>
            <person name="Weitz H."/>
            <person name="Taylor A."/>
            <person name="Grigoriev I.V."/>
            <person name="Nagy L.G."/>
            <person name="Martin F."/>
            <person name="Kauserud H."/>
        </authorList>
    </citation>
    <scope>NUCLEOTIDE SEQUENCE</scope>
    <source>
        <strain evidence="1">CBHHK200</strain>
    </source>
</reference>
<dbReference type="EMBL" id="JARJCM010000245">
    <property type="protein sequence ID" value="KAJ7020961.1"/>
    <property type="molecule type" value="Genomic_DNA"/>
</dbReference>
<comment type="caution">
    <text evidence="1">The sequence shown here is derived from an EMBL/GenBank/DDBJ whole genome shotgun (WGS) entry which is preliminary data.</text>
</comment>
<name>A0AAD6WRJ0_9AGAR</name>
<organism evidence="1 2">
    <name type="scientific">Mycena alexandri</name>
    <dbReference type="NCBI Taxonomy" id="1745969"/>
    <lineage>
        <taxon>Eukaryota</taxon>
        <taxon>Fungi</taxon>
        <taxon>Dikarya</taxon>
        <taxon>Basidiomycota</taxon>
        <taxon>Agaricomycotina</taxon>
        <taxon>Agaricomycetes</taxon>
        <taxon>Agaricomycetidae</taxon>
        <taxon>Agaricales</taxon>
        <taxon>Marasmiineae</taxon>
        <taxon>Mycenaceae</taxon>
        <taxon>Mycena</taxon>
    </lineage>
</organism>
<gene>
    <name evidence="1" type="ORF">C8F04DRAFT_1274282</name>
</gene>
<dbReference type="AlphaFoldDB" id="A0AAD6WRJ0"/>
<keyword evidence="2" id="KW-1185">Reference proteome</keyword>
<evidence type="ECO:0000313" key="1">
    <source>
        <dbReference type="EMBL" id="KAJ7020961.1"/>
    </source>
</evidence>
<protein>
    <submittedName>
        <fullName evidence="1">Uncharacterized protein</fullName>
    </submittedName>
</protein>